<dbReference type="SMART" id="SM00646">
    <property type="entry name" value="Ami_3"/>
    <property type="match status" value="1"/>
</dbReference>
<organism evidence="3">
    <name type="scientific">Podoviridae sp. ctn7K25</name>
    <dbReference type="NCBI Taxonomy" id="2825273"/>
    <lineage>
        <taxon>Viruses</taxon>
        <taxon>Duplodnaviria</taxon>
        <taxon>Heunggongvirae</taxon>
        <taxon>Uroviricota</taxon>
        <taxon>Caudoviricetes</taxon>
    </lineage>
</organism>
<dbReference type="Gene3D" id="3.40.630.40">
    <property type="entry name" value="Zn-dependent exopeptidases"/>
    <property type="match status" value="1"/>
</dbReference>
<feature type="domain" description="MurNAc-LAA" evidence="2">
    <location>
        <begin position="77"/>
        <end position="190"/>
    </location>
</feature>
<dbReference type="SUPFAM" id="SSF53187">
    <property type="entry name" value="Zn-dependent exopeptidases"/>
    <property type="match status" value="1"/>
</dbReference>
<dbReference type="InterPro" id="IPR002508">
    <property type="entry name" value="MurNAc-LAA_cat"/>
</dbReference>
<protein>
    <submittedName>
        <fullName evidence="3">Cell wall hydrolase autolysin</fullName>
    </submittedName>
</protein>
<proteinExistence type="predicted"/>
<evidence type="ECO:0000256" key="1">
    <source>
        <dbReference type="ARBA" id="ARBA00022801"/>
    </source>
</evidence>
<name>A0A8S5QBF5_9CAUD</name>
<dbReference type="InterPro" id="IPR050695">
    <property type="entry name" value="N-acetylmuramoyl_amidase_3"/>
</dbReference>
<dbReference type="CDD" id="cd02696">
    <property type="entry name" value="MurNAc-LAA"/>
    <property type="match status" value="1"/>
</dbReference>
<keyword evidence="1 3" id="KW-0378">Hydrolase</keyword>
<evidence type="ECO:0000313" key="3">
    <source>
        <dbReference type="EMBL" id="DAE16662.1"/>
    </source>
</evidence>
<dbReference type="PANTHER" id="PTHR30404">
    <property type="entry name" value="N-ACETYLMURAMOYL-L-ALANINE AMIDASE"/>
    <property type="match status" value="1"/>
</dbReference>
<dbReference type="Pfam" id="PF01520">
    <property type="entry name" value="Amidase_3"/>
    <property type="match status" value="1"/>
</dbReference>
<reference evidence="3" key="1">
    <citation type="journal article" date="2021" name="Proc. Natl. Acad. Sci. U.S.A.">
        <title>A Catalog of Tens of Thousands of Viruses from Human Metagenomes Reveals Hidden Associations with Chronic Diseases.</title>
        <authorList>
            <person name="Tisza M.J."/>
            <person name="Buck C.B."/>
        </authorList>
    </citation>
    <scope>NUCLEOTIDE SEQUENCE</scope>
    <source>
        <strain evidence="3">Ctn7K25</strain>
    </source>
</reference>
<sequence>MVKILIDNGHGENTPGKCSPDKRLREYAYAREIARRVEKCLKCKGYDAQRIVVEETDIPLSVRCKRVNDICKQVGTKNVLLVSIHNNAAGADGKWQVARGFSAHVGLNASSKSKMLAQYLWNEAIQQGLKGNRSVPAAPYIAQNLAICRDTACPAVLTENLFQDNKEDVELLLSEEGKEKVTATHVNAIVEFIKDYYG</sequence>
<dbReference type="GO" id="GO:0008745">
    <property type="term" value="F:N-acetylmuramoyl-L-alanine amidase activity"/>
    <property type="evidence" value="ECO:0007669"/>
    <property type="project" value="InterPro"/>
</dbReference>
<dbReference type="EMBL" id="BK015629">
    <property type="protein sequence ID" value="DAE16662.1"/>
    <property type="molecule type" value="Genomic_DNA"/>
</dbReference>
<accession>A0A8S5QBF5</accession>
<evidence type="ECO:0000259" key="2">
    <source>
        <dbReference type="SMART" id="SM00646"/>
    </source>
</evidence>
<dbReference type="PANTHER" id="PTHR30404:SF0">
    <property type="entry name" value="N-ACETYLMURAMOYL-L-ALANINE AMIDASE AMIC"/>
    <property type="match status" value="1"/>
</dbReference>
<dbReference type="GO" id="GO:0009253">
    <property type="term" value="P:peptidoglycan catabolic process"/>
    <property type="evidence" value="ECO:0007669"/>
    <property type="project" value="InterPro"/>
</dbReference>